<dbReference type="Proteomes" id="UP000828390">
    <property type="component" value="Unassembled WGS sequence"/>
</dbReference>
<dbReference type="EMBL" id="JAIWYP010000014">
    <property type="protein sequence ID" value="KAH3711218.1"/>
    <property type="molecule type" value="Genomic_DNA"/>
</dbReference>
<comment type="caution">
    <text evidence="1">The sequence shown here is derived from an EMBL/GenBank/DDBJ whole genome shotgun (WGS) entry which is preliminary data.</text>
</comment>
<dbReference type="AlphaFoldDB" id="A0A9D3Z197"/>
<keyword evidence="2" id="KW-1185">Reference proteome</keyword>
<gene>
    <name evidence="1" type="ORF">DPMN_070720</name>
</gene>
<reference evidence="1" key="2">
    <citation type="submission" date="2020-11" db="EMBL/GenBank/DDBJ databases">
        <authorList>
            <person name="McCartney M.A."/>
            <person name="Auch B."/>
            <person name="Kono T."/>
            <person name="Mallez S."/>
            <person name="Becker A."/>
            <person name="Gohl D.M."/>
            <person name="Silverstein K.A.T."/>
            <person name="Koren S."/>
            <person name="Bechman K.B."/>
            <person name="Herman A."/>
            <person name="Abrahante J.E."/>
            <person name="Garbe J."/>
        </authorList>
    </citation>
    <scope>NUCLEOTIDE SEQUENCE</scope>
    <source>
        <strain evidence="1">Duluth1</strain>
        <tissue evidence="1">Whole animal</tissue>
    </source>
</reference>
<accession>A0A9D3Z197</accession>
<reference evidence="1" key="1">
    <citation type="journal article" date="2019" name="bioRxiv">
        <title>The Genome of the Zebra Mussel, Dreissena polymorpha: A Resource for Invasive Species Research.</title>
        <authorList>
            <person name="McCartney M.A."/>
            <person name="Auch B."/>
            <person name="Kono T."/>
            <person name="Mallez S."/>
            <person name="Zhang Y."/>
            <person name="Obille A."/>
            <person name="Becker A."/>
            <person name="Abrahante J.E."/>
            <person name="Garbe J."/>
            <person name="Badalamenti J.P."/>
            <person name="Herman A."/>
            <person name="Mangelson H."/>
            <person name="Liachko I."/>
            <person name="Sullivan S."/>
            <person name="Sone E.D."/>
            <person name="Koren S."/>
            <person name="Silverstein K.A.T."/>
            <person name="Beckman K.B."/>
            <person name="Gohl D.M."/>
        </authorList>
    </citation>
    <scope>NUCLEOTIDE SEQUENCE</scope>
    <source>
        <strain evidence="1">Duluth1</strain>
        <tissue evidence="1">Whole animal</tissue>
    </source>
</reference>
<evidence type="ECO:0000313" key="2">
    <source>
        <dbReference type="Proteomes" id="UP000828390"/>
    </source>
</evidence>
<evidence type="ECO:0000313" key="1">
    <source>
        <dbReference type="EMBL" id="KAH3711218.1"/>
    </source>
</evidence>
<sequence>MCTWINAEVLNLNFLKIFVISLEFKRRTPSLERRTSLLGRLSATSVYGVSLFTSVTPNKMVFGKNIRLPLQEVVGVLEEDTSEV</sequence>
<proteinExistence type="predicted"/>
<protein>
    <submittedName>
        <fullName evidence="1">Uncharacterized protein</fullName>
    </submittedName>
</protein>
<name>A0A9D3Z197_DREPO</name>
<organism evidence="1 2">
    <name type="scientific">Dreissena polymorpha</name>
    <name type="common">Zebra mussel</name>
    <name type="synonym">Mytilus polymorpha</name>
    <dbReference type="NCBI Taxonomy" id="45954"/>
    <lineage>
        <taxon>Eukaryota</taxon>
        <taxon>Metazoa</taxon>
        <taxon>Spiralia</taxon>
        <taxon>Lophotrochozoa</taxon>
        <taxon>Mollusca</taxon>
        <taxon>Bivalvia</taxon>
        <taxon>Autobranchia</taxon>
        <taxon>Heteroconchia</taxon>
        <taxon>Euheterodonta</taxon>
        <taxon>Imparidentia</taxon>
        <taxon>Neoheterodontei</taxon>
        <taxon>Myida</taxon>
        <taxon>Dreissenoidea</taxon>
        <taxon>Dreissenidae</taxon>
        <taxon>Dreissena</taxon>
    </lineage>
</organism>